<reference evidence="5 6" key="1">
    <citation type="submission" date="2017-06" db="EMBL/GenBank/DDBJ databases">
        <title>Investigating the central metabolism of Clostridium thermosuccinogenes.</title>
        <authorList>
            <person name="Koendjbiharie J.G."/>
            <person name="van Kranenburg R."/>
        </authorList>
    </citation>
    <scope>NUCLEOTIDE SEQUENCE [LARGE SCALE GENOMIC DNA]</scope>
    <source>
        <strain evidence="5 6">DSM 5806</strain>
    </source>
</reference>
<organism evidence="5 6">
    <name type="scientific">Clostridium thermosuccinogenes</name>
    <dbReference type="NCBI Taxonomy" id="84032"/>
    <lineage>
        <taxon>Bacteria</taxon>
        <taxon>Bacillati</taxon>
        <taxon>Bacillota</taxon>
        <taxon>Clostridia</taxon>
        <taxon>Eubacteriales</taxon>
        <taxon>Clostridiaceae</taxon>
        <taxon>Clostridium</taxon>
    </lineage>
</organism>
<dbReference type="Gene3D" id="3.30.70.270">
    <property type="match status" value="1"/>
</dbReference>
<dbReference type="FunFam" id="3.20.20.450:FF:000001">
    <property type="entry name" value="Cyclic di-GMP phosphodiesterase yahA"/>
    <property type="match status" value="1"/>
</dbReference>
<feature type="domain" description="GGDEF" evidence="4">
    <location>
        <begin position="209"/>
        <end position="342"/>
    </location>
</feature>
<dbReference type="InterPro" id="IPR001633">
    <property type="entry name" value="EAL_dom"/>
</dbReference>
<comment type="caution">
    <text evidence="5">The sequence shown here is derived from an EMBL/GenBank/DDBJ whole genome shotgun (WGS) entry which is preliminary data.</text>
</comment>
<dbReference type="PROSITE" id="PS50883">
    <property type="entry name" value="EAL"/>
    <property type="match status" value="1"/>
</dbReference>
<dbReference type="CDD" id="cd01949">
    <property type="entry name" value="GGDEF"/>
    <property type="match status" value="1"/>
</dbReference>
<sequence>MIYETNALVIFTNFEVLEGSALSPIKLLKTLAVAVSKTKNSKGTRFSLLFKKEEKAVNDFSPLYLSARLSILCTFLGFLWIAFSDKIISDIIQDKEIFAYVSIMKGWAYVIVSSVVLFLLVYRLLKRIKKSEEELMRSYEELTAAHEELESLYEEIAASEEELKQQYDQLIENEKKMHYLAYNDTLTGLPNKLSLLENASINSLCPKKNKAAIFFVDMDNFKYVNDTMGHAFGDKFIAKVGEKLSSLLNEECSIYRIGGDEFVIILKDIKSNDDAVSFAEYILNGFVDGLEVDGILMSTTLSIGIAIYPEHGESIIELLKCADIAMYRSKSQGKNGYVMYDKCMDKALNERIIIEKHLRSALAKSEFELYYQPQLDLKIKKIIGLEALLRWKSPELGLLSPMKFIGIAEDTRLIIPLGTWVLRTSCEFLKSLHQKGFENLSISVNISIQQLLQSDFVNIVRDVLETCDLKPEHLELEITETMLMESFERIRPKLCELKELGVGIALDDFGKGYSSLSYLSQLPITTLKIDKSFIVDIPTDDESKVLIGQIIALGRKLGMCVVAEGVETKEQLQYLVKNQCDKIQGYIFSKPLPENEIIKLL</sequence>
<keyword evidence="2" id="KW-1133">Transmembrane helix</keyword>
<dbReference type="SMART" id="SM00267">
    <property type="entry name" value="GGDEF"/>
    <property type="match status" value="1"/>
</dbReference>
<evidence type="ECO:0000259" key="3">
    <source>
        <dbReference type="PROSITE" id="PS50883"/>
    </source>
</evidence>
<dbReference type="GO" id="GO:0071111">
    <property type="term" value="F:cyclic-guanylate-specific phosphodiesterase activity"/>
    <property type="evidence" value="ECO:0007669"/>
    <property type="project" value="InterPro"/>
</dbReference>
<dbReference type="PANTHER" id="PTHR33121">
    <property type="entry name" value="CYCLIC DI-GMP PHOSPHODIESTERASE PDEF"/>
    <property type="match status" value="1"/>
</dbReference>
<keyword evidence="2" id="KW-0472">Membrane</keyword>
<keyword evidence="2" id="KW-0812">Transmembrane</keyword>
<keyword evidence="1" id="KW-0175">Coiled coil</keyword>
<evidence type="ECO:0000313" key="5">
    <source>
        <dbReference type="EMBL" id="PNT97506.1"/>
    </source>
</evidence>
<feature type="coiled-coil region" evidence="1">
    <location>
        <begin position="125"/>
        <end position="176"/>
    </location>
</feature>
<proteinExistence type="predicted"/>
<dbReference type="SMART" id="SM00052">
    <property type="entry name" value="EAL"/>
    <property type="match status" value="1"/>
</dbReference>
<evidence type="ECO:0000256" key="2">
    <source>
        <dbReference type="SAM" id="Phobius"/>
    </source>
</evidence>
<evidence type="ECO:0000256" key="1">
    <source>
        <dbReference type="SAM" id="Coils"/>
    </source>
</evidence>
<dbReference type="InterPro" id="IPR043128">
    <property type="entry name" value="Rev_trsase/Diguanyl_cyclase"/>
</dbReference>
<name>A0A2K2FC41_9CLOT</name>
<dbReference type="PANTHER" id="PTHR33121:SF70">
    <property type="entry name" value="SIGNALING PROTEIN YKOW"/>
    <property type="match status" value="1"/>
</dbReference>
<dbReference type="Pfam" id="PF00563">
    <property type="entry name" value="EAL"/>
    <property type="match status" value="1"/>
</dbReference>
<dbReference type="Pfam" id="PF00990">
    <property type="entry name" value="GGDEF"/>
    <property type="match status" value="1"/>
</dbReference>
<dbReference type="AlphaFoldDB" id="A0A2K2FC41"/>
<keyword evidence="6" id="KW-1185">Reference proteome</keyword>
<dbReference type="KEGG" id="cthd:CDO33_09650"/>
<feature type="transmembrane region" description="Helical" evidence="2">
    <location>
        <begin position="63"/>
        <end position="83"/>
    </location>
</feature>
<feature type="domain" description="EAL" evidence="3">
    <location>
        <begin position="351"/>
        <end position="601"/>
    </location>
</feature>
<dbReference type="SUPFAM" id="SSF55073">
    <property type="entry name" value="Nucleotide cyclase"/>
    <property type="match status" value="1"/>
</dbReference>
<dbReference type="InterPro" id="IPR029787">
    <property type="entry name" value="Nucleotide_cyclase"/>
</dbReference>
<dbReference type="EMBL" id="NIOJ01000036">
    <property type="protein sequence ID" value="PNT97506.1"/>
    <property type="molecule type" value="Genomic_DNA"/>
</dbReference>
<feature type="transmembrane region" description="Helical" evidence="2">
    <location>
        <begin position="103"/>
        <end position="125"/>
    </location>
</feature>
<dbReference type="PROSITE" id="PS50887">
    <property type="entry name" value="GGDEF"/>
    <property type="match status" value="1"/>
</dbReference>
<dbReference type="InterPro" id="IPR035919">
    <property type="entry name" value="EAL_sf"/>
</dbReference>
<evidence type="ECO:0000259" key="4">
    <source>
        <dbReference type="PROSITE" id="PS50887"/>
    </source>
</evidence>
<dbReference type="InterPro" id="IPR000160">
    <property type="entry name" value="GGDEF_dom"/>
</dbReference>
<dbReference type="CDD" id="cd01948">
    <property type="entry name" value="EAL"/>
    <property type="match status" value="1"/>
</dbReference>
<dbReference type="NCBIfam" id="TIGR00254">
    <property type="entry name" value="GGDEF"/>
    <property type="match status" value="1"/>
</dbReference>
<protein>
    <recommendedName>
        <fullName evidence="7">Diguanylate cyclase</fullName>
    </recommendedName>
</protein>
<dbReference type="Gene3D" id="3.20.20.450">
    <property type="entry name" value="EAL domain"/>
    <property type="match status" value="1"/>
</dbReference>
<gene>
    <name evidence="5" type="ORF">CDQ84_13055</name>
</gene>
<evidence type="ECO:0000313" key="6">
    <source>
        <dbReference type="Proteomes" id="UP000236151"/>
    </source>
</evidence>
<accession>A0A2K2FC41</accession>
<evidence type="ECO:0008006" key="7">
    <source>
        <dbReference type="Google" id="ProtNLM"/>
    </source>
</evidence>
<dbReference type="SUPFAM" id="SSF141868">
    <property type="entry name" value="EAL domain-like"/>
    <property type="match status" value="1"/>
</dbReference>
<dbReference type="InterPro" id="IPR050706">
    <property type="entry name" value="Cyclic-di-GMP_PDE-like"/>
</dbReference>
<dbReference type="Proteomes" id="UP000236151">
    <property type="component" value="Unassembled WGS sequence"/>
</dbReference>